<keyword evidence="2" id="KW-0732">Signal</keyword>
<dbReference type="InterPro" id="IPR016662">
    <property type="entry name" value="Acyl-CoA_thioEstase_long-chain"/>
</dbReference>
<dbReference type="Pfam" id="PF04775">
    <property type="entry name" value="Bile_Hydr_Trans"/>
    <property type="match status" value="1"/>
</dbReference>
<evidence type="ECO:0000256" key="1">
    <source>
        <dbReference type="ARBA" id="ARBA00006538"/>
    </source>
</evidence>
<dbReference type="PROSITE" id="PS51257">
    <property type="entry name" value="PROKAR_LIPOPROTEIN"/>
    <property type="match status" value="1"/>
</dbReference>
<dbReference type="InterPro" id="IPR042490">
    <property type="entry name" value="Thio_Ohase/BAAT_N"/>
</dbReference>
<feature type="domain" description="Acyl-CoA thioester hydrolase/bile acid-CoA amino acid N-acetyltransferase" evidence="3">
    <location>
        <begin position="44"/>
        <end position="166"/>
    </location>
</feature>
<evidence type="ECO:0000259" key="4">
    <source>
        <dbReference type="Pfam" id="PF08840"/>
    </source>
</evidence>
<feature type="chain" id="PRO_5045325968" evidence="2">
    <location>
        <begin position="25"/>
        <end position="465"/>
    </location>
</feature>
<comment type="similarity">
    <text evidence="1">Belongs to the C/M/P thioester hydrolase family.</text>
</comment>
<name>A0ABS9TGB8_9PSEU</name>
<evidence type="ECO:0000259" key="3">
    <source>
        <dbReference type="Pfam" id="PF04775"/>
    </source>
</evidence>
<feature type="domain" description="BAAT/Acyl-CoA thioester hydrolase C-terminal" evidence="4">
    <location>
        <begin position="229"/>
        <end position="284"/>
    </location>
</feature>
<protein>
    <submittedName>
        <fullName evidence="5">Acyl-CoA thioesterase/BAAT N-terminal domain-containing protein</fullName>
    </submittedName>
</protein>
<reference evidence="5 6" key="1">
    <citation type="submission" date="2022-03" db="EMBL/GenBank/DDBJ databases">
        <title>Pseudonocardia alaer sp. nov., a novel actinomycete isolated from reed forest soil.</title>
        <authorList>
            <person name="Wang L."/>
        </authorList>
    </citation>
    <scope>NUCLEOTIDE SEQUENCE [LARGE SCALE GENOMIC DNA]</scope>
    <source>
        <strain evidence="5 6">Y-16303</strain>
    </source>
</reference>
<dbReference type="InterPro" id="IPR014940">
    <property type="entry name" value="BAAT_C"/>
</dbReference>
<dbReference type="Gene3D" id="3.40.50.1820">
    <property type="entry name" value="alpha/beta hydrolase"/>
    <property type="match status" value="1"/>
</dbReference>
<dbReference type="InterPro" id="IPR006862">
    <property type="entry name" value="Thio_Ohase/aa_AcTrfase"/>
</dbReference>
<dbReference type="SUPFAM" id="SSF53474">
    <property type="entry name" value="alpha/beta-Hydrolases"/>
    <property type="match status" value="1"/>
</dbReference>
<evidence type="ECO:0000256" key="2">
    <source>
        <dbReference type="SAM" id="SignalP"/>
    </source>
</evidence>
<dbReference type="Proteomes" id="UP001299970">
    <property type="component" value="Unassembled WGS sequence"/>
</dbReference>
<feature type="domain" description="BAAT/Acyl-CoA thioester hydrolase C-terminal" evidence="4">
    <location>
        <begin position="356"/>
        <end position="463"/>
    </location>
</feature>
<feature type="signal peptide" evidence="2">
    <location>
        <begin position="1"/>
        <end position="24"/>
    </location>
</feature>
<evidence type="ECO:0000313" key="5">
    <source>
        <dbReference type="EMBL" id="MCH6167458.1"/>
    </source>
</evidence>
<gene>
    <name evidence="5" type="ORF">MMF94_17365</name>
</gene>
<organism evidence="5 6">
    <name type="scientific">Pseudonocardia alaniniphila</name>
    <dbReference type="NCBI Taxonomy" id="75291"/>
    <lineage>
        <taxon>Bacteria</taxon>
        <taxon>Bacillati</taxon>
        <taxon>Actinomycetota</taxon>
        <taxon>Actinomycetes</taxon>
        <taxon>Pseudonocardiales</taxon>
        <taxon>Pseudonocardiaceae</taxon>
        <taxon>Pseudonocardia</taxon>
    </lineage>
</organism>
<dbReference type="PANTHER" id="PTHR10824">
    <property type="entry name" value="ACYL-COENZYME A THIOESTERASE-RELATED"/>
    <property type="match status" value="1"/>
</dbReference>
<dbReference type="Pfam" id="PF08840">
    <property type="entry name" value="BAAT_C"/>
    <property type="match status" value="2"/>
</dbReference>
<proteinExistence type="inferred from homology"/>
<dbReference type="Gene3D" id="2.60.40.2240">
    <property type="entry name" value="Acyl-CoA thioester hydrolase/BAAT N-terminal domain"/>
    <property type="match status" value="1"/>
</dbReference>
<sequence>MRIMRIVAGAIVLALAAVACSAGAPGQAPAGATIAVGAADVLADERVPITVHGLAAGEDVTLWARRVDDLGRPWLAHATFTAGPGGTVSVDTQAPRTGTYSGVDAMGLFRSMTLADGAAPGPAFPVTAEPAVTVQLTAQADGEPVASTQVVQRFVAPDVVTRPVREDGLVGVLHTPAGPGPHPGVLLLGGSEGGVPDNGVAGLLASRGFATLALAYFGADGLPGELVRIPLEYFGHAITWLSARPDVADGRVGVIGASRGGELALWLGATFPQVGAVVSYVGSGLGYAGLPTSGFTGGRLPPAWTYAGADMPNLAPAYGAAAFWRYLRSIMLGTPTADVAGSWPDVLATGPEAMAAATIPVERTDGPVLLLSGGDDRLWPSSPMSDVALRRLEARGHGHRHEHRSYADAGHFFVGAPYAGPFPTVLASPAYGSLAGGGTPEANAHAAADSWPRVLSTLREGLGPR</sequence>
<comment type="caution">
    <text evidence="5">The sequence shown here is derived from an EMBL/GenBank/DDBJ whole genome shotgun (WGS) entry which is preliminary data.</text>
</comment>
<dbReference type="EMBL" id="JAKXMK010000013">
    <property type="protein sequence ID" value="MCH6167458.1"/>
    <property type="molecule type" value="Genomic_DNA"/>
</dbReference>
<keyword evidence="6" id="KW-1185">Reference proteome</keyword>
<evidence type="ECO:0000313" key="6">
    <source>
        <dbReference type="Proteomes" id="UP001299970"/>
    </source>
</evidence>
<dbReference type="PANTHER" id="PTHR10824:SF4">
    <property type="entry name" value="ACYL-COENZYME A THIOESTERASE 1-LIKE"/>
    <property type="match status" value="1"/>
</dbReference>
<accession>A0ABS9TGB8</accession>
<dbReference type="InterPro" id="IPR029058">
    <property type="entry name" value="AB_hydrolase_fold"/>
</dbReference>
<dbReference type="RefSeq" id="WP_241037851.1">
    <property type="nucleotide sequence ID" value="NZ_BAAAJF010000005.1"/>
</dbReference>
<dbReference type="PIRSF" id="PIRSF016521">
    <property type="entry name" value="Acyl-CoA_hydro"/>
    <property type="match status" value="1"/>
</dbReference>